<organism evidence="1 2">
    <name type="scientific">Pseudaeromonas sharmana</name>
    <dbReference type="NCBI Taxonomy" id="328412"/>
    <lineage>
        <taxon>Bacteria</taxon>
        <taxon>Pseudomonadati</taxon>
        <taxon>Pseudomonadota</taxon>
        <taxon>Gammaproteobacteria</taxon>
        <taxon>Aeromonadales</taxon>
        <taxon>Aeromonadaceae</taxon>
        <taxon>Pseudaeromonas</taxon>
    </lineage>
</organism>
<name>A0ABV8CNA7_9GAMM</name>
<comment type="caution">
    <text evidence="1">The sequence shown here is derived from an EMBL/GenBank/DDBJ whole genome shotgun (WGS) entry which is preliminary data.</text>
</comment>
<evidence type="ECO:0000313" key="1">
    <source>
        <dbReference type="EMBL" id="MFC3913696.1"/>
    </source>
</evidence>
<dbReference type="Gene3D" id="3.10.450.140">
    <property type="entry name" value="dsDNA mimic, putative"/>
    <property type="match status" value="1"/>
</dbReference>
<reference evidence="2" key="1">
    <citation type="journal article" date="2019" name="Int. J. Syst. Evol. Microbiol.">
        <title>The Global Catalogue of Microorganisms (GCM) 10K type strain sequencing project: providing services to taxonomists for standard genome sequencing and annotation.</title>
        <authorList>
            <consortium name="The Broad Institute Genomics Platform"/>
            <consortium name="The Broad Institute Genome Sequencing Center for Infectious Disease"/>
            <person name="Wu L."/>
            <person name="Ma J."/>
        </authorList>
    </citation>
    <scope>NUCLEOTIDE SEQUENCE [LARGE SCALE GENOMIC DNA]</scope>
    <source>
        <strain evidence="2">CCUG 54939</strain>
    </source>
</reference>
<dbReference type="RefSeq" id="WP_377152092.1">
    <property type="nucleotide sequence ID" value="NZ_JBHSAF010000010.1"/>
</dbReference>
<dbReference type="InterPro" id="IPR036763">
    <property type="entry name" value="Put_dsDNA_mimic_sf"/>
</dbReference>
<dbReference type="SUPFAM" id="SSF102816">
    <property type="entry name" value="Putative dsDNA mimic"/>
    <property type="match status" value="1"/>
</dbReference>
<dbReference type="EMBL" id="JBHSAF010000010">
    <property type="protein sequence ID" value="MFC3913696.1"/>
    <property type="molecule type" value="Genomic_DNA"/>
</dbReference>
<gene>
    <name evidence="1" type="ORF">ACFOSS_09475</name>
</gene>
<protein>
    <submittedName>
        <fullName evidence="1">DUF440 family protein</fullName>
    </submittedName>
</protein>
<sequence>MSATLSPDTLIELGYELFLKHAADHLPPEAIVDITLEFEQRGAVDAIEPAADWVDFNAEQWSKDAWYEILIGLLNHQDDFEIIYCRILMPKDGNTAHAQLRWMEQDIH</sequence>
<dbReference type="Proteomes" id="UP001595692">
    <property type="component" value="Unassembled WGS sequence"/>
</dbReference>
<dbReference type="InterPro" id="IPR007376">
    <property type="entry name" value="dsDNA_mimic_put"/>
</dbReference>
<keyword evidence="2" id="KW-1185">Reference proteome</keyword>
<proteinExistence type="predicted"/>
<accession>A0ABV8CNA7</accession>
<dbReference type="Pfam" id="PF04269">
    <property type="entry name" value="DUF440"/>
    <property type="match status" value="1"/>
</dbReference>
<evidence type="ECO:0000313" key="2">
    <source>
        <dbReference type="Proteomes" id="UP001595692"/>
    </source>
</evidence>